<proteinExistence type="predicted"/>
<accession>A0A318S972</accession>
<evidence type="ECO:0000313" key="1">
    <source>
        <dbReference type="EMBL" id="PYE55761.1"/>
    </source>
</evidence>
<keyword evidence="2" id="KW-1185">Reference proteome</keyword>
<dbReference type="AlphaFoldDB" id="A0A318S972"/>
<dbReference type="Proteomes" id="UP000248326">
    <property type="component" value="Unassembled WGS sequence"/>
</dbReference>
<gene>
    <name evidence="1" type="ORF">DES52_102125</name>
</gene>
<name>A0A318S972_9DEIO</name>
<evidence type="ECO:0008006" key="3">
    <source>
        <dbReference type="Google" id="ProtNLM"/>
    </source>
</evidence>
<comment type="caution">
    <text evidence="1">The sequence shown here is derived from an EMBL/GenBank/DDBJ whole genome shotgun (WGS) entry which is preliminary data.</text>
</comment>
<dbReference type="SUPFAM" id="SSF51126">
    <property type="entry name" value="Pectin lyase-like"/>
    <property type="match status" value="1"/>
</dbReference>
<sequence length="422" mass="46399">MRRHKKKRILPSMIKGVLLVAAFTSVEDVADAQTSNQTIKFSGPITITKGGTYRGNWRSLSQRVPAVTIATSQPVIIEYSNIEGRGTLIYSAFKQADVTVRNSRAVALYPNRTIGWYAFPGRFIHFEEFHNARIENNELVGTSGMYFRGFLGNPAKGQTIKVLRNRARNIDGRYSIGNGQWSKDQHRLVQFVQFNGIRGLPNAEIAWNEIINEPGKSRVEENISMYVSGGTAKSPILIHDNYIQGAFAARPETMTYSGGGMNLGDGSSKTVAGAAAFIRAYNNQIIGTTNIGIAVSAGHDIEVYNNRIVSSGYLPSGRTAHAQNVGIYIWDMPGDTKRGTFFNNVARNNLVGYGTPLRGRGTQNPYWLPNCARDARGASRCVANATMKGPITMTMERQEFDRWQAKVKAAGLRVGPSAAPKR</sequence>
<dbReference type="EMBL" id="QJSX01000002">
    <property type="protein sequence ID" value="PYE55761.1"/>
    <property type="molecule type" value="Genomic_DNA"/>
</dbReference>
<dbReference type="InterPro" id="IPR011050">
    <property type="entry name" value="Pectin_lyase_fold/virulence"/>
</dbReference>
<organism evidence="1 2">
    <name type="scientific">Deinococcus yavapaiensis KR-236</name>
    <dbReference type="NCBI Taxonomy" id="694435"/>
    <lineage>
        <taxon>Bacteria</taxon>
        <taxon>Thermotogati</taxon>
        <taxon>Deinococcota</taxon>
        <taxon>Deinococci</taxon>
        <taxon>Deinococcales</taxon>
        <taxon>Deinococcaceae</taxon>
        <taxon>Deinococcus</taxon>
    </lineage>
</organism>
<reference evidence="1 2" key="1">
    <citation type="submission" date="2018-06" db="EMBL/GenBank/DDBJ databases">
        <title>Genomic Encyclopedia of Type Strains, Phase IV (KMG-IV): sequencing the most valuable type-strain genomes for metagenomic binning, comparative biology and taxonomic classification.</title>
        <authorList>
            <person name="Goeker M."/>
        </authorList>
    </citation>
    <scope>NUCLEOTIDE SEQUENCE [LARGE SCALE GENOMIC DNA]</scope>
    <source>
        <strain evidence="1 2">DSM 18048</strain>
    </source>
</reference>
<protein>
    <recommendedName>
        <fullName evidence="3">Parallel beta helix pectate lyase-like protein</fullName>
    </recommendedName>
</protein>
<evidence type="ECO:0000313" key="2">
    <source>
        <dbReference type="Proteomes" id="UP000248326"/>
    </source>
</evidence>